<dbReference type="PANTHER" id="PTHR21112:SF0">
    <property type="entry name" value="CHEMOSENSORY PROTEIN A 29A-RELATED"/>
    <property type="match status" value="1"/>
</dbReference>
<dbReference type="PANTHER" id="PTHR21112">
    <property type="entry name" value="CHEMOSENSORY PROTEIN A 29A-RELATED"/>
    <property type="match status" value="1"/>
</dbReference>
<accession>A0A182N717</accession>
<reference evidence="3" key="1">
    <citation type="submission" date="2013-03" db="EMBL/GenBank/DDBJ databases">
        <title>The Genome Sequence of Anopheles dirus WRAIR2.</title>
        <authorList>
            <consortium name="The Broad Institute Genomics Platform"/>
            <person name="Neafsey D.E."/>
            <person name="Walton C."/>
            <person name="Walker B."/>
            <person name="Young S.K."/>
            <person name="Zeng Q."/>
            <person name="Gargeya S."/>
            <person name="Fitzgerald M."/>
            <person name="Haas B."/>
            <person name="Abouelleil A."/>
            <person name="Allen A.W."/>
            <person name="Alvarado L."/>
            <person name="Arachchi H.M."/>
            <person name="Berlin A.M."/>
            <person name="Chapman S.B."/>
            <person name="Gainer-Dewar J."/>
            <person name="Goldberg J."/>
            <person name="Griggs A."/>
            <person name="Gujja S."/>
            <person name="Hansen M."/>
            <person name="Howarth C."/>
            <person name="Imamovic A."/>
            <person name="Ireland A."/>
            <person name="Larimer J."/>
            <person name="McCowan C."/>
            <person name="Murphy C."/>
            <person name="Pearson M."/>
            <person name="Poon T.W."/>
            <person name="Priest M."/>
            <person name="Roberts A."/>
            <person name="Saif S."/>
            <person name="Shea T."/>
            <person name="Sisk P."/>
            <person name="Sykes S."/>
            <person name="Wortman J."/>
            <person name="Nusbaum C."/>
            <person name="Birren B."/>
        </authorList>
    </citation>
    <scope>NUCLEOTIDE SEQUENCE [LARGE SCALE GENOMIC DNA]</scope>
    <source>
        <strain evidence="3">WRAIR2</strain>
    </source>
</reference>
<evidence type="ECO:0000313" key="3">
    <source>
        <dbReference type="Proteomes" id="UP000075884"/>
    </source>
</evidence>
<dbReference type="VEuPathDB" id="VectorBase:ADIR003440"/>
<dbReference type="InterPro" id="IPR010512">
    <property type="entry name" value="DUF1091"/>
</dbReference>
<evidence type="ECO:0000313" key="2">
    <source>
        <dbReference type="EnsemblMetazoa" id="ADIR003440-PA"/>
    </source>
</evidence>
<dbReference type="EnsemblMetazoa" id="ADIR003440-RA">
    <property type="protein sequence ID" value="ADIR003440-PA"/>
    <property type="gene ID" value="ADIR003440"/>
</dbReference>
<keyword evidence="3" id="KW-1185">Reference proteome</keyword>
<feature type="signal peptide" evidence="1">
    <location>
        <begin position="1"/>
        <end position="26"/>
    </location>
</feature>
<proteinExistence type="predicted"/>
<keyword evidence="1" id="KW-0732">Signal</keyword>
<reference evidence="2" key="2">
    <citation type="submission" date="2020-05" db="UniProtKB">
        <authorList>
            <consortium name="EnsemblMetazoa"/>
        </authorList>
    </citation>
    <scope>IDENTIFICATION</scope>
    <source>
        <strain evidence="2">WRAIR2</strain>
    </source>
</reference>
<protein>
    <submittedName>
        <fullName evidence="2">Uncharacterized protein</fullName>
    </submittedName>
</protein>
<organism evidence="2 3">
    <name type="scientific">Anopheles dirus</name>
    <dbReference type="NCBI Taxonomy" id="7168"/>
    <lineage>
        <taxon>Eukaryota</taxon>
        <taxon>Metazoa</taxon>
        <taxon>Ecdysozoa</taxon>
        <taxon>Arthropoda</taxon>
        <taxon>Hexapoda</taxon>
        <taxon>Insecta</taxon>
        <taxon>Pterygota</taxon>
        <taxon>Neoptera</taxon>
        <taxon>Endopterygota</taxon>
        <taxon>Diptera</taxon>
        <taxon>Nematocera</taxon>
        <taxon>Culicoidea</taxon>
        <taxon>Culicidae</taxon>
        <taxon>Anophelinae</taxon>
        <taxon>Anopheles</taxon>
    </lineage>
</organism>
<dbReference type="Proteomes" id="UP000075884">
    <property type="component" value="Unassembled WGS sequence"/>
</dbReference>
<evidence type="ECO:0000256" key="1">
    <source>
        <dbReference type="SAM" id="SignalP"/>
    </source>
</evidence>
<feature type="chain" id="PRO_5008129528" evidence="1">
    <location>
        <begin position="27"/>
        <end position="179"/>
    </location>
</feature>
<sequence>MYRITATAQRWSILLLLTLVTIQLYAVPVQVMYEQLQQLNGTELIDGSNIRIRKYNRTLSVMNGTFDLFRNVDNNFSFTFRLAYSALGNNQFVQSPVRLPMQRMCHFLNTTYSDYWHFYANVTNFPAVGECPVQAKRYYVRDKTLDSTLFLQDYLKSGLWKITMLVYEQEVKVPVAVGI</sequence>
<dbReference type="STRING" id="7168.A0A182N717"/>
<name>A0A182N717_9DIPT</name>
<dbReference type="Pfam" id="PF06477">
    <property type="entry name" value="DUF1091"/>
    <property type="match status" value="1"/>
</dbReference>
<dbReference type="AlphaFoldDB" id="A0A182N717"/>